<gene>
    <name evidence="1" type="ORF">CHS0354_003640</name>
</gene>
<reference evidence="1" key="2">
    <citation type="journal article" date="2021" name="Genome Biol. Evol.">
        <title>Developing a high-quality reference genome for a parasitic bivalve with doubly uniparental inheritance (Bivalvia: Unionida).</title>
        <authorList>
            <person name="Smith C.H."/>
        </authorList>
    </citation>
    <scope>NUCLEOTIDE SEQUENCE</scope>
    <source>
        <strain evidence="1">CHS0354</strain>
        <tissue evidence="1">Mantle</tissue>
    </source>
</reference>
<comment type="caution">
    <text evidence="1">The sequence shown here is derived from an EMBL/GenBank/DDBJ whole genome shotgun (WGS) entry which is preliminary data.</text>
</comment>
<reference evidence="1" key="3">
    <citation type="submission" date="2023-05" db="EMBL/GenBank/DDBJ databases">
        <authorList>
            <person name="Smith C.H."/>
        </authorList>
    </citation>
    <scope>NUCLEOTIDE SEQUENCE</scope>
    <source>
        <strain evidence="1">CHS0354</strain>
        <tissue evidence="1">Mantle</tissue>
    </source>
</reference>
<keyword evidence="2" id="KW-1185">Reference proteome</keyword>
<dbReference type="AlphaFoldDB" id="A0AAE0S8Q7"/>
<protein>
    <submittedName>
        <fullName evidence="1">Uncharacterized protein</fullName>
    </submittedName>
</protein>
<dbReference type="EMBL" id="JAEAOA010000285">
    <property type="protein sequence ID" value="KAK3587497.1"/>
    <property type="molecule type" value="Genomic_DNA"/>
</dbReference>
<accession>A0AAE0S8Q7</accession>
<evidence type="ECO:0000313" key="1">
    <source>
        <dbReference type="EMBL" id="KAK3587497.1"/>
    </source>
</evidence>
<sequence length="222" mass="24621">MSANNQAEDAVDGFLGLQGKGHYCPRDLEIQTWGSGGPSEETCDSTDSQDILSILMRTTTPSLWRHGLRKMLKVDKEFQIVVINFLKDFTRQSISALERGLDVRVDVDFDSIIAEKVEYTDFQDVLKGLNLKTSSAEAGNTLEAFQSLLESMSVLQTRTLSKLISMDDSDGLKLYQSQCCSHDGLGENLKTLQATFLDINSDNCKTVIKCLFGTIDTPVTYV</sequence>
<dbReference type="Proteomes" id="UP001195483">
    <property type="component" value="Unassembled WGS sequence"/>
</dbReference>
<proteinExistence type="predicted"/>
<evidence type="ECO:0000313" key="2">
    <source>
        <dbReference type="Proteomes" id="UP001195483"/>
    </source>
</evidence>
<name>A0AAE0S8Q7_9BIVA</name>
<reference evidence="1" key="1">
    <citation type="journal article" date="2021" name="Genome Biol. Evol.">
        <title>A High-Quality Reference Genome for a Parasitic Bivalve with Doubly Uniparental Inheritance (Bivalvia: Unionida).</title>
        <authorList>
            <person name="Smith C.H."/>
        </authorList>
    </citation>
    <scope>NUCLEOTIDE SEQUENCE</scope>
    <source>
        <strain evidence="1">CHS0354</strain>
    </source>
</reference>
<organism evidence="1 2">
    <name type="scientific">Potamilus streckersoni</name>
    <dbReference type="NCBI Taxonomy" id="2493646"/>
    <lineage>
        <taxon>Eukaryota</taxon>
        <taxon>Metazoa</taxon>
        <taxon>Spiralia</taxon>
        <taxon>Lophotrochozoa</taxon>
        <taxon>Mollusca</taxon>
        <taxon>Bivalvia</taxon>
        <taxon>Autobranchia</taxon>
        <taxon>Heteroconchia</taxon>
        <taxon>Palaeoheterodonta</taxon>
        <taxon>Unionida</taxon>
        <taxon>Unionoidea</taxon>
        <taxon>Unionidae</taxon>
        <taxon>Ambleminae</taxon>
        <taxon>Lampsilini</taxon>
        <taxon>Potamilus</taxon>
    </lineage>
</organism>